<sequence length="111" mass="11744">MNGCAPAGCTLPTEQQPLRLAEWNRLFTDALVEVTRRRPTSLALTLSAAGGVEAEVRDLAGRESSCCSFFAFTITPSGPTVVVEVGVPASRVDALDWLESRIAPAVSRTGP</sequence>
<keyword evidence="2" id="KW-1185">Reference proteome</keyword>
<evidence type="ECO:0000313" key="1">
    <source>
        <dbReference type="EMBL" id="OHV20503.1"/>
    </source>
</evidence>
<evidence type="ECO:0000313" key="2">
    <source>
        <dbReference type="Proteomes" id="UP000179769"/>
    </source>
</evidence>
<gene>
    <name evidence="1" type="ORF">BBK14_27715</name>
</gene>
<dbReference type="OrthoDB" id="8421706at2"/>
<reference evidence="2" key="1">
    <citation type="submission" date="2016-07" db="EMBL/GenBank/DDBJ databases">
        <title>Frankia sp. NRRL B-16219 Genome sequencing.</title>
        <authorList>
            <person name="Ghodhbane-Gtari F."/>
            <person name="Swanson E."/>
            <person name="Gueddou A."/>
            <person name="Louati M."/>
            <person name="Nouioui I."/>
            <person name="Hezbri K."/>
            <person name="Abebe-Akele F."/>
            <person name="Simpson S."/>
            <person name="Morris K."/>
            <person name="Thomas K."/>
            <person name="Gtari M."/>
            <person name="Tisa L.S."/>
        </authorList>
    </citation>
    <scope>NUCLEOTIDE SEQUENCE [LARGE SCALE GENOMIC DNA]</scope>
    <source>
        <strain evidence="2">NRRL B-16219</strain>
    </source>
</reference>
<dbReference type="Proteomes" id="UP000179769">
    <property type="component" value="Unassembled WGS sequence"/>
</dbReference>
<dbReference type="RefSeq" id="WP_071066704.1">
    <property type="nucleotide sequence ID" value="NZ_MAXA01000262.1"/>
</dbReference>
<name>A0A1S1PC25_9ACTN</name>
<dbReference type="AlphaFoldDB" id="A0A1S1PC25"/>
<organism evidence="1 2">
    <name type="scientific">Parafrankia soli</name>
    <dbReference type="NCBI Taxonomy" id="2599596"/>
    <lineage>
        <taxon>Bacteria</taxon>
        <taxon>Bacillati</taxon>
        <taxon>Actinomycetota</taxon>
        <taxon>Actinomycetes</taxon>
        <taxon>Frankiales</taxon>
        <taxon>Frankiaceae</taxon>
        <taxon>Parafrankia</taxon>
    </lineage>
</organism>
<accession>A0A1S1PC25</accession>
<evidence type="ECO:0008006" key="3">
    <source>
        <dbReference type="Google" id="ProtNLM"/>
    </source>
</evidence>
<comment type="caution">
    <text evidence="1">The sequence shown here is derived from an EMBL/GenBank/DDBJ whole genome shotgun (WGS) entry which is preliminary data.</text>
</comment>
<proteinExistence type="predicted"/>
<dbReference type="EMBL" id="MAXA01000262">
    <property type="protein sequence ID" value="OHV20503.1"/>
    <property type="molecule type" value="Genomic_DNA"/>
</dbReference>
<protein>
    <recommendedName>
        <fullName evidence="3">Arsenate reductase</fullName>
    </recommendedName>
</protein>